<name>A0A1X3DDK5_9NEIS</name>
<feature type="transmembrane region" description="Helical" evidence="1">
    <location>
        <begin position="40"/>
        <end position="58"/>
    </location>
</feature>
<dbReference type="EMBL" id="MTBO01000006">
    <property type="protein sequence ID" value="OSI17970.1"/>
    <property type="molecule type" value="Genomic_DNA"/>
</dbReference>
<evidence type="ECO:0000256" key="1">
    <source>
        <dbReference type="SAM" id="Phobius"/>
    </source>
</evidence>
<dbReference type="STRING" id="194197.BWD09_04250"/>
<keyword evidence="1" id="KW-1133">Transmembrane helix</keyword>
<evidence type="ECO:0000313" key="2">
    <source>
        <dbReference type="EMBL" id="OSI17970.1"/>
    </source>
</evidence>
<comment type="caution">
    <text evidence="2">The sequence shown here is derived from an EMBL/GenBank/DDBJ whole genome shotgun (WGS) entry which is preliminary data.</text>
</comment>
<evidence type="ECO:0000313" key="3">
    <source>
        <dbReference type="Proteomes" id="UP000193118"/>
    </source>
</evidence>
<keyword evidence="3" id="KW-1185">Reference proteome</keyword>
<protein>
    <submittedName>
        <fullName evidence="2">Uncharacterized protein</fullName>
    </submittedName>
</protein>
<gene>
    <name evidence="2" type="ORF">BWD09_04250</name>
</gene>
<keyword evidence="1" id="KW-0812">Transmembrane</keyword>
<accession>A0A1X3DDK5</accession>
<sequence>MLLLEQIIKTKLPLGGMYGWKPANLERYFQEYKMQKKYKYSLLTGIVLAGIICLLAQFEFVRVVSSQLINNRTTPLPLGEGKTTSIEFVNFLEKPYRAYLLLELPREEAEKYSDGAIDKKYIDTLDMELICMRLSGKEKTVIYQQTYRGRESFKYQTEWASELDSEVFSNLFFSLARFTLPTGKYRCDFIDKSPETAKRQFPKAVVNVGAYKFYF</sequence>
<proteinExistence type="predicted"/>
<dbReference type="AlphaFoldDB" id="A0A1X3DDK5"/>
<keyword evidence="1" id="KW-0472">Membrane</keyword>
<organism evidence="2 3">
    <name type="scientific">Neisseria dentiae</name>
    <dbReference type="NCBI Taxonomy" id="194197"/>
    <lineage>
        <taxon>Bacteria</taxon>
        <taxon>Pseudomonadati</taxon>
        <taxon>Pseudomonadota</taxon>
        <taxon>Betaproteobacteria</taxon>
        <taxon>Neisseriales</taxon>
        <taxon>Neisseriaceae</taxon>
        <taxon>Neisseria</taxon>
    </lineage>
</organism>
<dbReference type="Proteomes" id="UP000193118">
    <property type="component" value="Unassembled WGS sequence"/>
</dbReference>
<reference evidence="3" key="1">
    <citation type="submission" date="2017-01" db="EMBL/GenBank/DDBJ databases">
        <authorList>
            <person name="Wolfgang W.J."/>
            <person name="Cole J."/>
            <person name="Wroblewski D."/>
            <person name="Mcginnis J."/>
            <person name="Musser K.A."/>
        </authorList>
    </citation>
    <scope>NUCLEOTIDE SEQUENCE [LARGE SCALE GENOMIC DNA]</scope>
    <source>
        <strain evidence="3">DSM 19151</strain>
    </source>
</reference>